<keyword evidence="3" id="KW-1185">Reference proteome</keyword>
<dbReference type="EMBL" id="BDGG01000009">
    <property type="protein sequence ID" value="GAV03637.1"/>
    <property type="molecule type" value="Genomic_DNA"/>
</dbReference>
<feature type="region of interest" description="Disordered" evidence="1">
    <location>
        <begin position="57"/>
        <end position="91"/>
    </location>
</feature>
<name>A0A1D1VPY7_RAMVA</name>
<dbReference type="Proteomes" id="UP000186922">
    <property type="component" value="Unassembled WGS sequence"/>
</dbReference>
<organism evidence="2 3">
    <name type="scientific">Ramazzottius varieornatus</name>
    <name type="common">Water bear</name>
    <name type="synonym">Tardigrade</name>
    <dbReference type="NCBI Taxonomy" id="947166"/>
    <lineage>
        <taxon>Eukaryota</taxon>
        <taxon>Metazoa</taxon>
        <taxon>Ecdysozoa</taxon>
        <taxon>Tardigrada</taxon>
        <taxon>Eutardigrada</taxon>
        <taxon>Parachela</taxon>
        <taxon>Hypsibioidea</taxon>
        <taxon>Ramazzottiidae</taxon>
        <taxon>Ramazzottius</taxon>
    </lineage>
</organism>
<evidence type="ECO:0000256" key="1">
    <source>
        <dbReference type="SAM" id="MobiDB-lite"/>
    </source>
</evidence>
<protein>
    <submittedName>
        <fullName evidence="2">Uncharacterized protein</fullName>
    </submittedName>
</protein>
<comment type="caution">
    <text evidence="2">The sequence shown here is derived from an EMBL/GenBank/DDBJ whole genome shotgun (WGS) entry which is preliminary data.</text>
</comment>
<gene>
    <name evidence="2" type="primary">RvY_14032-1</name>
    <name evidence="2" type="synonym">RvY_14032.1</name>
    <name evidence="2" type="ORF">RvY_14032</name>
</gene>
<sequence length="91" mass="10396">MKPFSSLIQQLPTTGEYLRICFWDVLGIHKVLKKGEPEREKRFMEEEATLRTLRYTSSEQNNGQSFVDSPQRSIEAIAISPRTTKPPVSGL</sequence>
<evidence type="ECO:0000313" key="2">
    <source>
        <dbReference type="EMBL" id="GAV03637.1"/>
    </source>
</evidence>
<accession>A0A1D1VPY7</accession>
<dbReference type="AlphaFoldDB" id="A0A1D1VPY7"/>
<feature type="compositionally biased region" description="Polar residues" evidence="1">
    <location>
        <begin position="57"/>
        <end position="72"/>
    </location>
</feature>
<reference evidence="2 3" key="1">
    <citation type="journal article" date="2016" name="Nat. Commun.">
        <title>Extremotolerant tardigrade genome and improved radiotolerance of human cultured cells by tardigrade-unique protein.</title>
        <authorList>
            <person name="Hashimoto T."/>
            <person name="Horikawa D.D."/>
            <person name="Saito Y."/>
            <person name="Kuwahara H."/>
            <person name="Kozuka-Hata H."/>
            <person name="Shin-I T."/>
            <person name="Minakuchi Y."/>
            <person name="Ohishi K."/>
            <person name="Motoyama A."/>
            <person name="Aizu T."/>
            <person name="Enomoto A."/>
            <person name="Kondo K."/>
            <person name="Tanaka S."/>
            <person name="Hara Y."/>
            <person name="Koshikawa S."/>
            <person name="Sagara H."/>
            <person name="Miura T."/>
            <person name="Yokobori S."/>
            <person name="Miyagawa K."/>
            <person name="Suzuki Y."/>
            <person name="Kubo T."/>
            <person name="Oyama M."/>
            <person name="Kohara Y."/>
            <person name="Fujiyama A."/>
            <person name="Arakawa K."/>
            <person name="Katayama T."/>
            <person name="Toyoda A."/>
            <person name="Kunieda T."/>
        </authorList>
    </citation>
    <scope>NUCLEOTIDE SEQUENCE [LARGE SCALE GENOMIC DNA]</scope>
    <source>
        <strain evidence="2 3">YOKOZUNA-1</strain>
    </source>
</reference>
<evidence type="ECO:0000313" key="3">
    <source>
        <dbReference type="Proteomes" id="UP000186922"/>
    </source>
</evidence>
<proteinExistence type="predicted"/>